<gene>
    <name evidence="2" type="ORF">IAA22_05430</name>
</gene>
<reference evidence="2" key="2">
    <citation type="submission" date="2021-04" db="EMBL/GenBank/DDBJ databases">
        <authorList>
            <person name="Gilroy R."/>
        </authorList>
    </citation>
    <scope>NUCLEOTIDE SEQUENCE</scope>
    <source>
        <strain evidence="2">ChiHecolR3B27-1887</strain>
    </source>
</reference>
<proteinExistence type="predicted"/>
<evidence type="ECO:0000313" key="3">
    <source>
        <dbReference type="Proteomes" id="UP000824029"/>
    </source>
</evidence>
<dbReference type="InterPro" id="IPR010982">
    <property type="entry name" value="Lambda_DNA-bd_dom_sf"/>
</dbReference>
<dbReference type="Gene3D" id="1.10.260.40">
    <property type="entry name" value="lambda repressor-like DNA-binding domains"/>
    <property type="match status" value="1"/>
</dbReference>
<dbReference type="AlphaFoldDB" id="A0A9D2DJU8"/>
<protein>
    <submittedName>
        <fullName evidence="2">Helix-turn-helix domain-containing protein</fullName>
    </submittedName>
</protein>
<comment type="caution">
    <text evidence="2">The sequence shown here is derived from an EMBL/GenBank/DDBJ whole genome shotgun (WGS) entry which is preliminary data.</text>
</comment>
<evidence type="ECO:0000313" key="2">
    <source>
        <dbReference type="EMBL" id="HIZ18531.1"/>
    </source>
</evidence>
<dbReference type="SUPFAM" id="SSF47413">
    <property type="entry name" value="lambda repressor-like DNA-binding domains"/>
    <property type="match status" value="1"/>
</dbReference>
<dbReference type="GO" id="GO:0003677">
    <property type="term" value="F:DNA binding"/>
    <property type="evidence" value="ECO:0007669"/>
    <property type="project" value="InterPro"/>
</dbReference>
<dbReference type="EMBL" id="DXBZ01000100">
    <property type="protein sequence ID" value="HIZ18531.1"/>
    <property type="molecule type" value="Genomic_DNA"/>
</dbReference>
<sequence length="108" mass="12358">MVAKRAGATDILAMTTRRDSAPNFGDYSRRLAYRLRDLRLERGLSQESVAHRANIALYTYQKYEKGESRPGNPLNPTYHTLVSLAWAYDMSIAELLDLDGSRRPRRRG</sequence>
<name>A0A9D2DJU8_9ACTN</name>
<evidence type="ECO:0000259" key="1">
    <source>
        <dbReference type="PROSITE" id="PS50943"/>
    </source>
</evidence>
<reference evidence="2" key="1">
    <citation type="journal article" date="2021" name="PeerJ">
        <title>Extensive microbial diversity within the chicken gut microbiome revealed by metagenomics and culture.</title>
        <authorList>
            <person name="Gilroy R."/>
            <person name="Ravi A."/>
            <person name="Getino M."/>
            <person name="Pursley I."/>
            <person name="Horton D.L."/>
            <person name="Alikhan N.F."/>
            <person name="Baker D."/>
            <person name="Gharbi K."/>
            <person name="Hall N."/>
            <person name="Watson M."/>
            <person name="Adriaenssens E.M."/>
            <person name="Foster-Nyarko E."/>
            <person name="Jarju S."/>
            <person name="Secka A."/>
            <person name="Antonio M."/>
            <person name="Oren A."/>
            <person name="Chaudhuri R.R."/>
            <person name="La Ragione R."/>
            <person name="Hildebrand F."/>
            <person name="Pallen M.J."/>
        </authorList>
    </citation>
    <scope>NUCLEOTIDE SEQUENCE</scope>
    <source>
        <strain evidence="2">ChiHecolR3B27-1887</strain>
    </source>
</reference>
<dbReference type="CDD" id="cd00093">
    <property type="entry name" value="HTH_XRE"/>
    <property type="match status" value="1"/>
</dbReference>
<dbReference type="InterPro" id="IPR001387">
    <property type="entry name" value="Cro/C1-type_HTH"/>
</dbReference>
<dbReference type="Pfam" id="PF13560">
    <property type="entry name" value="HTH_31"/>
    <property type="match status" value="1"/>
</dbReference>
<feature type="domain" description="HTH cro/C1-type" evidence="1">
    <location>
        <begin position="35"/>
        <end position="95"/>
    </location>
</feature>
<dbReference type="SMART" id="SM00530">
    <property type="entry name" value="HTH_XRE"/>
    <property type="match status" value="1"/>
</dbReference>
<accession>A0A9D2DJU8</accession>
<dbReference type="Proteomes" id="UP000824029">
    <property type="component" value="Unassembled WGS sequence"/>
</dbReference>
<organism evidence="2 3">
    <name type="scientific">Candidatus Olsenella stercoravium</name>
    <dbReference type="NCBI Taxonomy" id="2838713"/>
    <lineage>
        <taxon>Bacteria</taxon>
        <taxon>Bacillati</taxon>
        <taxon>Actinomycetota</taxon>
        <taxon>Coriobacteriia</taxon>
        <taxon>Coriobacteriales</taxon>
        <taxon>Atopobiaceae</taxon>
        <taxon>Olsenella</taxon>
    </lineage>
</organism>
<dbReference type="PROSITE" id="PS50943">
    <property type="entry name" value="HTH_CROC1"/>
    <property type="match status" value="1"/>
</dbReference>